<gene>
    <name evidence="1" type="ORF">ACFO8Q_12065</name>
</gene>
<evidence type="ECO:0000313" key="1">
    <source>
        <dbReference type="EMBL" id="MFC4768085.1"/>
    </source>
</evidence>
<accession>A0ABV9Q1R8</accession>
<dbReference type="RefSeq" id="WP_380026004.1">
    <property type="nucleotide sequence ID" value="NZ_JBHSHC010000096.1"/>
</dbReference>
<evidence type="ECO:0000313" key="2">
    <source>
        <dbReference type="Proteomes" id="UP001596002"/>
    </source>
</evidence>
<reference evidence="2" key="1">
    <citation type="journal article" date="2019" name="Int. J. Syst. Evol. Microbiol.">
        <title>The Global Catalogue of Microorganisms (GCM) 10K type strain sequencing project: providing services to taxonomists for standard genome sequencing and annotation.</title>
        <authorList>
            <consortium name="The Broad Institute Genomics Platform"/>
            <consortium name="The Broad Institute Genome Sequencing Center for Infectious Disease"/>
            <person name="Wu L."/>
            <person name="Ma J."/>
        </authorList>
    </citation>
    <scope>NUCLEOTIDE SEQUENCE [LARGE SCALE GENOMIC DNA]</scope>
    <source>
        <strain evidence="2">WYCCWR 12678</strain>
    </source>
</reference>
<sequence>MQSNVYFMSLAMTSNDVEYRLTKISRELDKIDTSLNHLQAETSFLLREIENKLAIQNLSQAI</sequence>
<protein>
    <submittedName>
        <fullName evidence="1">Uncharacterized protein</fullName>
    </submittedName>
</protein>
<dbReference type="Proteomes" id="UP001596002">
    <property type="component" value="Unassembled WGS sequence"/>
</dbReference>
<keyword evidence="2" id="KW-1185">Reference proteome</keyword>
<name>A0ABV9Q1R8_9BACL</name>
<dbReference type="EMBL" id="JBHSHC010000096">
    <property type="protein sequence ID" value="MFC4768085.1"/>
    <property type="molecule type" value="Genomic_DNA"/>
</dbReference>
<organism evidence="1 2">
    <name type="scientific">Effusibacillus consociatus</name>
    <dbReference type="NCBI Taxonomy" id="1117041"/>
    <lineage>
        <taxon>Bacteria</taxon>
        <taxon>Bacillati</taxon>
        <taxon>Bacillota</taxon>
        <taxon>Bacilli</taxon>
        <taxon>Bacillales</taxon>
        <taxon>Alicyclobacillaceae</taxon>
        <taxon>Effusibacillus</taxon>
    </lineage>
</organism>
<proteinExistence type="predicted"/>
<comment type="caution">
    <text evidence="1">The sequence shown here is derived from an EMBL/GenBank/DDBJ whole genome shotgun (WGS) entry which is preliminary data.</text>
</comment>